<name>F0ZHZ0_DICPU</name>
<dbReference type="Pfam" id="PF00397">
    <property type="entry name" value="WW"/>
    <property type="match status" value="2"/>
</dbReference>
<dbReference type="GO" id="GO:0005634">
    <property type="term" value="C:nucleus"/>
    <property type="evidence" value="ECO:0007669"/>
    <property type="project" value="UniProtKB-SubCell"/>
</dbReference>
<feature type="domain" description="WW" evidence="6">
    <location>
        <begin position="423"/>
        <end position="456"/>
    </location>
</feature>
<reference evidence="8" key="1">
    <citation type="journal article" date="2011" name="Genome Biol.">
        <title>Comparative genomics of the social amoebae Dictyostelium discoideum and Dictyostelium purpureum.</title>
        <authorList>
            <consortium name="US DOE Joint Genome Institute (JGI-PGF)"/>
            <person name="Sucgang R."/>
            <person name="Kuo A."/>
            <person name="Tian X."/>
            <person name="Salerno W."/>
            <person name="Parikh A."/>
            <person name="Feasley C.L."/>
            <person name="Dalin E."/>
            <person name="Tu H."/>
            <person name="Huang E."/>
            <person name="Barry K."/>
            <person name="Lindquist E."/>
            <person name="Shapiro H."/>
            <person name="Bruce D."/>
            <person name="Schmutz J."/>
            <person name="Salamov A."/>
            <person name="Fey P."/>
            <person name="Gaudet P."/>
            <person name="Anjard C."/>
            <person name="Babu M.M."/>
            <person name="Basu S."/>
            <person name="Bushmanova Y."/>
            <person name="van der Wel H."/>
            <person name="Katoh-Kurasawa M."/>
            <person name="Dinh C."/>
            <person name="Coutinho P.M."/>
            <person name="Saito T."/>
            <person name="Elias M."/>
            <person name="Schaap P."/>
            <person name="Kay R.R."/>
            <person name="Henrissat B."/>
            <person name="Eichinger L."/>
            <person name="Rivero F."/>
            <person name="Putnam N.H."/>
            <person name="West C.M."/>
            <person name="Loomis W.F."/>
            <person name="Chisholm R.L."/>
            <person name="Shaulsky G."/>
            <person name="Strassmann J.E."/>
            <person name="Queller D.C."/>
            <person name="Kuspa A."/>
            <person name="Grigoriev I.V."/>
        </authorList>
    </citation>
    <scope>NUCLEOTIDE SEQUENCE [LARGE SCALE GENOMIC DNA]</scope>
    <source>
        <strain evidence="8">QSDP1</strain>
    </source>
</reference>
<dbReference type="Gene3D" id="2.60.40.150">
    <property type="entry name" value="C2 domain"/>
    <property type="match status" value="1"/>
</dbReference>
<evidence type="ECO:0000259" key="6">
    <source>
        <dbReference type="PROSITE" id="PS50020"/>
    </source>
</evidence>
<evidence type="ECO:0000256" key="4">
    <source>
        <dbReference type="ARBA" id="ARBA00023242"/>
    </source>
</evidence>
<feature type="compositionally biased region" description="Pro residues" evidence="5">
    <location>
        <begin position="487"/>
        <end position="505"/>
    </location>
</feature>
<sequence length="540" mass="62141">MGSNNNSSSNGNLSTLVMDRFNVRINSLAVEKTEKNANIYLVGSFDDYKQFRTESKKSSSTDGSAKFLDFNIDFQYETKFIHKLDRKHLKICVYKKKSMGTDKHLGSFQVDLYTLATGPISHDVIFQKDGLGIGRIQFRLEMSHINDVKFNIKSILLSNLQKMSNYQVEYSLGKPIILKTPVIEGTVCPSWYNQIPIVATLSLKELVDSHFLFTLKDMKQNKTIGSLQLPIKSIFSFIEGDSKIVKTKLYGVSKKQDVCDAFIEIQFTNIPQLAQFKDGIQTETGIRHAQPFFSGVPLPKLMGEITQQPTQASQIKLPAGWESRVDNFGRVYYIDHNTQQTTWTSPLNYSPVEKRQSSIITNGVIASPAKAARPTRSKEEAAIILQRTFRKKREYNKTIRNASPNNVAQEKPTVYQVFNENQPQLPHGWEVKMDPYGRVYFVDHINKVTTWTKPQLKDHQQQFQQQQPPPPPQQFQLQPQHQQQPPHFQPQPQPSHLQPQPPHFQPQPQHQMYQHHQQQYNPYIGQPPHHQPHYSIHVKK</sequence>
<dbReference type="OMA" id="WECRIDD"/>
<dbReference type="SUPFAM" id="SSF49562">
    <property type="entry name" value="C2 domain (Calcium/lipid-binding domain, CaLB)"/>
    <property type="match status" value="2"/>
</dbReference>
<evidence type="ECO:0000256" key="5">
    <source>
        <dbReference type="SAM" id="MobiDB-lite"/>
    </source>
</evidence>
<comment type="subcellular location">
    <subcellularLocation>
        <location evidence="2">Cytoplasm</location>
    </subcellularLocation>
    <subcellularLocation>
        <location evidence="1">Nucleus</location>
    </subcellularLocation>
</comment>
<gene>
    <name evidence="7" type="ORF">DICPUDRAFT_151089</name>
</gene>
<dbReference type="FunFam" id="2.20.70.10:FF:000226">
    <property type="entry name" value="WW domain-containing protein A"/>
    <property type="match status" value="1"/>
</dbReference>
<dbReference type="GO" id="GO:0035329">
    <property type="term" value="P:hippo signaling"/>
    <property type="evidence" value="ECO:0000318"/>
    <property type="project" value="GO_Central"/>
</dbReference>
<dbReference type="FunCoup" id="F0ZHZ0">
    <property type="interactions" value="27"/>
</dbReference>
<dbReference type="GeneID" id="10500603"/>
<dbReference type="STRING" id="5786.F0ZHZ0"/>
<dbReference type="GO" id="GO:0045944">
    <property type="term" value="P:positive regulation of transcription by RNA polymerase II"/>
    <property type="evidence" value="ECO:0000318"/>
    <property type="project" value="GO_Central"/>
</dbReference>
<feature type="compositionally biased region" description="Low complexity" evidence="5">
    <location>
        <begin position="474"/>
        <end position="486"/>
    </location>
</feature>
<organism evidence="7 8">
    <name type="scientific">Dictyostelium purpureum</name>
    <name type="common">Slime mold</name>
    <dbReference type="NCBI Taxonomy" id="5786"/>
    <lineage>
        <taxon>Eukaryota</taxon>
        <taxon>Amoebozoa</taxon>
        <taxon>Evosea</taxon>
        <taxon>Eumycetozoa</taxon>
        <taxon>Dictyostelia</taxon>
        <taxon>Dictyosteliales</taxon>
        <taxon>Dictyosteliaceae</taxon>
        <taxon>Dictyostelium</taxon>
    </lineage>
</organism>
<dbReference type="Pfam" id="PF00168">
    <property type="entry name" value="C2"/>
    <property type="match status" value="2"/>
</dbReference>
<dbReference type="RefSeq" id="XP_003287035.1">
    <property type="nucleotide sequence ID" value="XM_003286987.1"/>
</dbReference>
<dbReference type="InterPro" id="IPR001202">
    <property type="entry name" value="WW_dom"/>
</dbReference>
<dbReference type="CDD" id="cd00201">
    <property type="entry name" value="WW"/>
    <property type="match status" value="2"/>
</dbReference>
<dbReference type="GO" id="GO:0007015">
    <property type="term" value="P:actin filament organization"/>
    <property type="evidence" value="ECO:0007669"/>
    <property type="project" value="EnsemblProtists"/>
</dbReference>
<dbReference type="VEuPathDB" id="AmoebaDB:DICPUDRAFT_151089"/>
<dbReference type="PROSITE" id="PS01159">
    <property type="entry name" value="WW_DOMAIN_1"/>
    <property type="match status" value="1"/>
</dbReference>
<dbReference type="KEGG" id="dpp:DICPUDRAFT_151089"/>
<accession>F0ZHZ0</accession>
<dbReference type="GO" id="GO:0005938">
    <property type="term" value="C:cell cortex"/>
    <property type="evidence" value="ECO:0007669"/>
    <property type="project" value="EnsemblProtists"/>
</dbReference>
<evidence type="ECO:0000313" key="7">
    <source>
        <dbReference type="EMBL" id="EGC36463.1"/>
    </source>
</evidence>
<feature type="compositionally biased region" description="Basic residues" evidence="5">
    <location>
        <begin position="530"/>
        <end position="540"/>
    </location>
</feature>
<evidence type="ECO:0000256" key="1">
    <source>
        <dbReference type="ARBA" id="ARBA00004123"/>
    </source>
</evidence>
<dbReference type="Proteomes" id="UP000001064">
    <property type="component" value="Unassembled WGS sequence"/>
</dbReference>
<dbReference type="InterPro" id="IPR036020">
    <property type="entry name" value="WW_dom_sf"/>
</dbReference>
<evidence type="ECO:0000313" key="8">
    <source>
        <dbReference type="Proteomes" id="UP000001064"/>
    </source>
</evidence>
<evidence type="ECO:0000256" key="3">
    <source>
        <dbReference type="ARBA" id="ARBA00022490"/>
    </source>
</evidence>
<dbReference type="CDD" id="cd00030">
    <property type="entry name" value="C2"/>
    <property type="match status" value="1"/>
</dbReference>
<dbReference type="InterPro" id="IPR000008">
    <property type="entry name" value="C2_dom"/>
</dbReference>
<dbReference type="OrthoDB" id="67700at2759"/>
<feature type="domain" description="WW" evidence="6">
    <location>
        <begin position="315"/>
        <end position="348"/>
    </location>
</feature>
<dbReference type="InterPro" id="IPR035892">
    <property type="entry name" value="C2_domain_sf"/>
</dbReference>
<dbReference type="PROSITE" id="PS50020">
    <property type="entry name" value="WW_DOMAIN_2"/>
    <property type="match status" value="2"/>
</dbReference>
<dbReference type="Gene3D" id="2.20.70.10">
    <property type="match status" value="2"/>
</dbReference>
<dbReference type="PANTHER" id="PTHR17616:SF8">
    <property type="entry name" value="TRANSCRIPTIONAL COACTIVATOR YORKIE"/>
    <property type="match status" value="1"/>
</dbReference>
<keyword evidence="8" id="KW-1185">Reference proteome</keyword>
<dbReference type="AlphaFoldDB" id="F0ZHZ0"/>
<dbReference type="GO" id="GO:0005516">
    <property type="term" value="F:calmodulin binding"/>
    <property type="evidence" value="ECO:0007669"/>
    <property type="project" value="EnsemblProtists"/>
</dbReference>
<dbReference type="SUPFAM" id="SSF51045">
    <property type="entry name" value="WW domain"/>
    <property type="match status" value="2"/>
</dbReference>
<feature type="compositionally biased region" description="Low complexity" evidence="5">
    <location>
        <begin position="506"/>
        <end position="519"/>
    </location>
</feature>
<feature type="region of interest" description="Disordered" evidence="5">
    <location>
        <begin position="455"/>
        <end position="540"/>
    </location>
</feature>
<keyword evidence="4" id="KW-0539">Nucleus</keyword>
<dbReference type="GO" id="GO:0000281">
    <property type="term" value="P:mitotic cytokinesis"/>
    <property type="evidence" value="ECO:0007669"/>
    <property type="project" value="EnsemblProtists"/>
</dbReference>
<dbReference type="PANTHER" id="PTHR17616">
    <property type="entry name" value="YES-ASSOCIATED PROTEIN YAP1 FAMILY MEMBER"/>
    <property type="match status" value="1"/>
</dbReference>
<dbReference type="InterPro" id="IPR051583">
    <property type="entry name" value="YAP1"/>
</dbReference>
<proteinExistence type="predicted"/>
<dbReference type="SMART" id="SM00456">
    <property type="entry name" value="WW"/>
    <property type="match status" value="2"/>
</dbReference>
<dbReference type="EMBL" id="GL871026">
    <property type="protein sequence ID" value="EGC36463.1"/>
    <property type="molecule type" value="Genomic_DNA"/>
</dbReference>
<dbReference type="GO" id="GO:0003713">
    <property type="term" value="F:transcription coactivator activity"/>
    <property type="evidence" value="ECO:0000318"/>
    <property type="project" value="GO_Central"/>
</dbReference>
<protein>
    <recommendedName>
        <fullName evidence="6">WW domain-containing protein</fullName>
    </recommendedName>
</protein>
<keyword evidence="3" id="KW-0963">Cytoplasm</keyword>
<evidence type="ECO:0000256" key="2">
    <source>
        <dbReference type="ARBA" id="ARBA00004496"/>
    </source>
</evidence>
<dbReference type="eggNOG" id="KOG0940">
    <property type="taxonomic scope" value="Eukaryota"/>
</dbReference>
<dbReference type="InParanoid" id="F0ZHZ0"/>